<keyword evidence="3" id="KW-1185">Reference proteome</keyword>
<evidence type="ECO:0000313" key="2">
    <source>
        <dbReference type="EMBL" id="GGF16502.1"/>
    </source>
</evidence>
<evidence type="ECO:0000313" key="3">
    <source>
        <dbReference type="Proteomes" id="UP000632454"/>
    </source>
</evidence>
<dbReference type="Proteomes" id="UP000632454">
    <property type="component" value="Unassembled WGS sequence"/>
</dbReference>
<gene>
    <name evidence="2" type="ORF">GCM10007298_10690</name>
</gene>
<proteinExistence type="predicted"/>
<keyword evidence="1" id="KW-0812">Transmembrane</keyword>
<accession>A0ABQ1UG02</accession>
<organism evidence="2 3">
    <name type="scientific">Williamsia phyllosphaerae</name>
    <dbReference type="NCBI Taxonomy" id="885042"/>
    <lineage>
        <taxon>Bacteria</taxon>
        <taxon>Bacillati</taxon>
        <taxon>Actinomycetota</taxon>
        <taxon>Actinomycetes</taxon>
        <taxon>Mycobacteriales</taxon>
        <taxon>Nocardiaceae</taxon>
        <taxon>Williamsia</taxon>
    </lineage>
</organism>
<protein>
    <recommendedName>
        <fullName evidence="4">Membrane transport protein MMPL domain-containing protein</fullName>
    </recommendedName>
</protein>
<evidence type="ECO:0000256" key="1">
    <source>
        <dbReference type="SAM" id="Phobius"/>
    </source>
</evidence>
<sequence>MHAILNDPDVTSDGTDSTHEGIRLSGVVVTLALLTCMFIIALPLLGSLAVAAVILALFASAGMATIYVLSRL</sequence>
<keyword evidence="1" id="KW-0472">Membrane</keyword>
<dbReference type="EMBL" id="BMCS01000001">
    <property type="protein sequence ID" value="GGF16502.1"/>
    <property type="molecule type" value="Genomic_DNA"/>
</dbReference>
<dbReference type="RefSeq" id="WP_188487576.1">
    <property type="nucleotide sequence ID" value="NZ_BMCS01000001.1"/>
</dbReference>
<keyword evidence="1" id="KW-1133">Transmembrane helix</keyword>
<evidence type="ECO:0008006" key="4">
    <source>
        <dbReference type="Google" id="ProtNLM"/>
    </source>
</evidence>
<feature type="transmembrane region" description="Helical" evidence="1">
    <location>
        <begin position="21"/>
        <end position="42"/>
    </location>
</feature>
<comment type="caution">
    <text evidence="2">The sequence shown here is derived from an EMBL/GenBank/DDBJ whole genome shotgun (WGS) entry which is preliminary data.</text>
</comment>
<reference evidence="3" key="1">
    <citation type="journal article" date="2019" name="Int. J. Syst. Evol. Microbiol.">
        <title>The Global Catalogue of Microorganisms (GCM) 10K type strain sequencing project: providing services to taxonomists for standard genome sequencing and annotation.</title>
        <authorList>
            <consortium name="The Broad Institute Genomics Platform"/>
            <consortium name="The Broad Institute Genome Sequencing Center for Infectious Disease"/>
            <person name="Wu L."/>
            <person name="Ma J."/>
        </authorList>
    </citation>
    <scope>NUCLEOTIDE SEQUENCE [LARGE SCALE GENOMIC DNA]</scope>
    <source>
        <strain evidence="3">CCM 7855</strain>
    </source>
</reference>
<feature type="transmembrane region" description="Helical" evidence="1">
    <location>
        <begin position="48"/>
        <end position="69"/>
    </location>
</feature>
<name>A0ABQ1UG02_9NOCA</name>